<evidence type="ECO:0000259" key="2">
    <source>
        <dbReference type="PROSITE" id="PS51159"/>
    </source>
</evidence>
<dbReference type="InterPro" id="IPR038175">
    <property type="entry name" value="CBM21_dom_sf"/>
</dbReference>
<dbReference type="PANTHER" id="PTHR12307">
    <property type="entry name" value="PROTEIN PHOSPHATASE 1 REGULATORY SUBUNIT"/>
    <property type="match status" value="1"/>
</dbReference>
<dbReference type="Gene3D" id="2.60.40.2440">
    <property type="entry name" value="Carbohydrate binding type-21 domain"/>
    <property type="match status" value="1"/>
</dbReference>
<proteinExistence type="predicted"/>
<name>A0AAW0BE40_9AGAR</name>
<dbReference type="InterPro" id="IPR005036">
    <property type="entry name" value="CBM21_dom"/>
</dbReference>
<organism evidence="3 4">
    <name type="scientific">Favolaschia claudopus</name>
    <dbReference type="NCBI Taxonomy" id="2862362"/>
    <lineage>
        <taxon>Eukaryota</taxon>
        <taxon>Fungi</taxon>
        <taxon>Dikarya</taxon>
        <taxon>Basidiomycota</taxon>
        <taxon>Agaricomycotina</taxon>
        <taxon>Agaricomycetes</taxon>
        <taxon>Agaricomycetidae</taxon>
        <taxon>Agaricales</taxon>
        <taxon>Marasmiineae</taxon>
        <taxon>Mycenaceae</taxon>
        <taxon>Favolaschia</taxon>
    </lineage>
</organism>
<dbReference type="GO" id="GO:0005979">
    <property type="term" value="P:regulation of glycogen biosynthetic process"/>
    <property type="evidence" value="ECO:0007669"/>
    <property type="project" value="TreeGrafter"/>
</dbReference>
<feature type="domain" description="CBM21" evidence="2">
    <location>
        <begin position="279"/>
        <end position="388"/>
    </location>
</feature>
<feature type="compositionally biased region" description="Low complexity" evidence="1">
    <location>
        <begin position="628"/>
        <end position="645"/>
    </location>
</feature>
<feature type="compositionally biased region" description="Low complexity" evidence="1">
    <location>
        <begin position="238"/>
        <end position="252"/>
    </location>
</feature>
<evidence type="ECO:0000313" key="4">
    <source>
        <dbReference type="Proteomes" id="UP001362999"/>
    </source>
</evidence>
<feature type="compositionally biased region" description="Polar residues" evidence="1">
    <location>
        <begin position="407"/>
        <end position="417"/>
    </location>
</feature>
<dbReference type="GO" id="GO:0000164">
    <property type="term" value="C:protein phosphatase type 1 complex"/>
    <property type="evidence" value="ECO:0007669"/>
    <property type="project" value="TreeGrafter"/>
</dbReference>
<feature type="region of interest" description="Disordered" evidence="1">
    <location>
        <begin position="394"/>
        <end position="426"/>
    </location>
</feature>
<feature type="region of interest" description="Disordered" evidence="1">
    <location>
        <begin position="470"/>
        <end position="601"/>
    </location>
</feature>
<dbReference type="PROSITE" id="PS51159">
    <property type="entry name" value="CBM21"/>
    <property type="match status" value="1"/>
</dbReference>
<dbReference type="AlphaFoldDB" id="A0AAW0BE40"/>
<protein>
    <submittedName>
        <fullName evidence="3">CBM21 domain-containing protein</fullName>
    </submittedName>
</protein>
<dbReference type="GO" id="GO:0008157">
    <property type="term" value="F:protein phosphatase 1 binding"/>
    <property type="evidence" value="ECO:0007669"/>
    <property type="project" value="TreeGrafter"/>
</dbReference>
<dbReference type="Proteomes" id="UP001362999">
    <property type="component" value="Unassembled WGS sequence"/>
</dbReference>
<feature type="region of interest" description="Disordered" evidence="1">
    <location>
        <begin position="153"/>
        <end position="187"/>
    </location>
</feature>
<dbReference type="Pfam" id="PF03370">
    <property type="entry name" value="CBM_21"/>
    <property type="match status" value="1"/>
</dbReference>
<dbReference type="GO" id="GO:2001069">
    <property type="term" value="F:glycogen binding"/>
    <property type="evidence" value="ECO:0007669"/>
    <property type="project" value="TreeGrafter"/>
</dbReference>
<feature type="region of interest" description="Disordered" evidence="1">
    <location>
        <begin position="714"/>
        <end position="757"/>
    </location>
</feature>
<evidence type="ECO:0000313" key="3">
    <source>
        <dbReference type="EMBL" id="KAK7024027.1"/>
    </source>
</evidence>
<feature type="compositionally biased region" description="Basic residues" evidence="1">
    <location>
        <begin position="82"/>
        <end position="93"/>
    </location>
</feature>
<keyword evidence="4" id="KW-1185">Reference proteome</keyword>
<feature type="compositionally biased region" description="Polar residues" evidence="1">
    <location>
        <begin position="29"/>
        <end position="46"/>
    </location>
</feature>
<gene>
    <name evidence="3" type="ORF">R3P38DRAFT_1086719</name>
</gene>
<reference evidence="3 4" key="1">
    <citation type="journal article" date="2024" name="J Genomics">
        <title>Draft genome sequencing and assembly of Favolaschia claudopus CIRM-BRFM 2984 isolated from oak limbs.</title>
        <authorList>
            <person name="Navarro D."/>
            <person name="Drula E."/>
            <person name="Chaduli D."/>
            <person name="Cazenave R."/>
            <person name="Ahrendt S."/>
            <person name="Wang J."/>
            <person name="Lipzen A."/>
            <person name="Daum C."/>
            <person name="Barry K."/>
            <person name="Grigoriev I.V."/>
            <person name="Favel A."/>
            <person name="Rosso M.N."/>
            <person name="Martin F."/>
        </authorList>
    </citation>
    <scope>NUCLEOTIDE SEQUENCE [LARGE SCALE GENOMIC DNA]</scope>
    <source>
        <strain evidence="3 4">CIRM-BRFM 2984</strain>
    </source>
</reference>
<feature type="compositionally biased region" description="Polar residues" evidence="1">
    <location>
        <begin position="742"/>
        <end position="751"/>
    </location>
</feature>
<feature type="compositionally biased region" description="Low complexity" evidence="1">
    <location>
        <begin position="722"/>
        <end position="741"/>
    </location>
</feature>
<dbReference type="EMBL" id="JAWWNJ010000035">
    <property type="protein sequence ID" value="KAK7024027.1"/>
    <property type="molecule type" value="Genomic_DNA"/>
</dbReference>
<evidence type="ECO:0000256" key="1">
    <source>
        <dbReference type="SAM" id="MobiDB-lite"/>
    </source>
</evidence>
<feature type="region of interest" description="Disordered" evidence="1">
    <location>
        <begin position="236"/>
        <end position="258"/>
    </location>
</feature>
<dbReference type="InterPro" id="IPR050782">
    <property type="entry name" value="PP1_regulatory_subunit_3"/>
</dbReference>
<sequence>MLATLAMSPTMDFRDSNTAGSPLPLLPRRTSSAHRTTFATPSTSTIPPRLSPPITLVVQHATPPDEDVDGSPSSSSSEAGRPKLRLRVKRVRGVRAPEQSTPTPLAFPSRRNNSPPETRDNDTTPRAPSRPLVYAPGGGIGLRALSTSHIPAVPLTPSPSKQQEDETPRIIRKKSGQPVKSSLKSSAPRIRGSLAVVIGGGNSKSAPSTPISRPSVHFDSQLEHVKLFLAEQKPLAVSRDGSPTDDTSGTDGEFPDWIYGRDTREEQGQLEMLVDVPPPAHELDVKLQALNLGDDGTSVTGTVAVRNLAFDKWLAVRFTFDDWQTTSEVTARYSHSLPGGAVDVFSFSIRLNDLLARIEGKVMVLAVRYTAAGREMWDNNGGKNYRATFRRVKPEPKKEQEEVVTATRANTSNNAKSRSPEREVADDLRTRLELVVKSQEGRTPVQLRAKKEAETVDKFKAGGSLAARYDFGKSSRNPWRPHQRAASHPVQSQSPSPPAAIPFPKQHFAAGKTKPVLGSPRDASEDASDFRPAPYVASDSEDAPFSVPRVGQQQRNHQRGYFDVPLRDFGSLRRTPPGTPLRSLDDATPLPTPSRFNSFPPLDPRIEMGFIEMERRLASREESVSEGSTPSYVSGSSDTSGTTSPVSPPDYVALGLAIPRDEIPTMYHSFLDKFCFYTGPEALAIEGLPRTQSVSSVEELLSVSSSHPLVAKPHSPIPVRFGNTGSNSSRGSGSTTPTSSSFATLSESRSATPVAAA</sequence>
<feature type="region of interest" description="Disordered" evidence="1">
    <location>
        <begin position="1"/>
        <end position="133"/>
    </location>
</feature>
<accession>A0AAW0BE40</accession>
<comment type="caution">
    <text evidence="3">The sequence shown here is derived from an EMBL/GenBank/DDBJ whole genome shotgun (WGS) entry which is preliminary data.</text>
</comment>
<feature type="region of interest" description="Disordered" evidence="1">
    <location>
        <begin position="617"/>
        <end position="647"/>
    </location>
</feature>
<dbReference type="PANTHER" id="PTHR12307:SF36">
    <property type="entry name" value="GLYCOGEN-BINDING SUBUNIT 76A"/>
    <property type="match status" value="1"/>
</dbReference>